<dbReference type="GO" id="GO:0004408">
    <property type="term" value="F:holocytochrome-c synthase activity"/>
    <property type="evidence" value="ECO:0007669"/>
    <property type="project" value="UniProtKB-EC"/>
</dbReference>
<keyword evidence="6 10" id="KW-0408">Iron</keyword>
<dbReference type="STRING" id="105351.A0A401KXC3"/>
<feature type="compositionally biased region" description="Polar residues" evidence="11">
    <location>
        <begin position="186"/>
        <end position="203"/>
    </location>
</feature>
<comment type="similarity">
    <text evidence="2 10">Belongs to the cytochrome c-type heme lyase family.</text>
</comment>
<dbReference type="PANTHER" id="PTHR12743">
    <property type="entry name" value="CYTOCHROME C1 HEME LYASE"/>
    <property type="match status" value="1"/>
</dbReference>
<keyword evidence="8 10" id="KW-0472">Membrane</keyword>
<feature type="region of interest" description="Disordered" evidence="11">
    <location>
        <begin position="71"/>
        <end position="205"/>
    </location>
</feature>
<evidence type="ECO:0000256" key="5">
    <source>
        <dbReference type="ARBA" id="ARBA00022792"/>
    </source>
</evidence>
<dbReference type="InterPro" id="IPR000511">
    <property type="entry name" value="Holocyt_c/c1_synthase"/>
</dbReference>
<evidence type="ECO:0000256" key="2">
    <source>
        <dbReference type="ARBA" id="ARBA00007255"/>
    </source>
</evidence>
<dbReference type="PANTHER" id="PTHR12743:SF0">
    <property type="entry name" value="HOLOCYTOCHROME C-TYPE SYNTHASE"/>
    <property type="match status" value="1"/>
</dbReference>
<dbReference type="EMBL" id="BDHI01000015">
    <property type="protein sequence ID" value="GCB23934.1"/>
    <property type="molecule type" value="Genomic_DNA"/>
</dbReference>
<dbReference type="AlphaFoldDB" id="A0A401KXC3"/>
<feature type="compositionally biased region" description="Low complexity" evidence="11">
    <location>
        <begin position="163"/>
        <end position="184"/>
    </location>
</feature>
<keyword evidence="9 10" id="KW-0456">Lyase</keyword>
<keyword evidence="5 10" id="KW-0999">Mitochondrion inner membrane</keyword>
<keyword evidence="7 10" id="KW-0496">Mitochondrion</keyword>
<evidence type="ECO:0000313" key="13">
    <source>
        <dbReference type="Proteomes" id="UP000286921"/>
    </source>
</evidence>
<dbReference type="EC" id="4.4.1.17" evidence="10"/>
<comment type="subcellular location">
    <subcellularLocation>
        <location evidence="1 10">Mitochondrion inner membrane</location>
    </subcellularLocation>
</comment>
<evidence type="ECO:0000256" key="10">
    <source>
        <dbReference type="RuleBase" id="RU363130"/>
    </source>
</evidence>
<dbReference type="PROSITE" id="PS00822">
    <property type="entry name" value="CYTO_HEME_LYASE_2"/>
    <property type="match status" value="1"/>
</dbReference>
<accession>A0A401KXC3</accession>
<evidence type="ECO:0000256" key="4">
    <source>
        <dbReference type="ARBA" id="ARBA00022723"/>
    </source>
</evidence>
<reference evidence="12 13" key="1">
    <citation type="submission" date="2016-09" db="EMBL/GenBank/DDBJ databases">
        <title>Aspergillus awamori IFM 58123T.</title>
        <authorList>
            <person name="Kusuya Y."/>
            <person name="Shimizu M."/>
            <person name="Takahashi H."/>
            <person name="Yaguchi T."/>
        </authorList>
    </citation>
    <scope>NUCLEOTIDE SEQUENCE [LARGE SCALE GENOMIC DNA]</scope>
    <source>
        <strain evidence="12 13">IFM 58123</strain>
    </source>
</reference>
<dbReference type="Pfam" id="PF01265">
    <property type="entry name" value="Cyto_heme_lyase"/>
    <property type="match status" value="1"/>
</dbReference>
<evidence type="ECO:0000256" key="1">
    <source>
        <dbReference type="ARBA" id="ARBA00004273"/>
    </source>
</evidence>
<dbReference type="Proteomes" id="UP000286921">
    <property type="component" value="Unassembled WGS sequence"/>
</dbReference>
<evidence type="ECO:0000256" key="9">
    <source>
        <dbReference type="ARBA" id="ARBA00023239"/>
    </source>
</evidence>
<keyword evidence="3 10" id="KW-0349">Heme</keyword>
<protein>
    <recommendedName>
        <fullName evidence="10">Holocytochrome c-type synthase</fullName>
        <ecNumber evidence="10">4.4.1.17</ecNumber>
    </recommendedName>
</protein>
<keyword evidence="13" id="KW-1185">Reference proteome</keyword>
<dbReference type="GO" id="GO:0046872">
    <property type="term" value="F:metal ion binding"/>
    <property type="evidence" value="ECO:0007669"/>
    <property type="project" value="UniProtKB-KW"/>
</dbReference>
<dbReference type="PROSITE" id="PS00821">
    <property type="entry name" value="CYTO_HEME_LYASE_1"/>
    <property type="match status" value="1"/>
</dbReference>
<name>A0A401KXC3_ASPAW</name>
<evidence type="ECO:0000313" key="12">
    <source>
        <dbReference type="EMBL" id="GCB23934.1"/>
    </source>
</evidence>
<evidence type="ECO:0000256" key="8">
    <source>
        <dbReference type="ARBA" id="ARBA00023136"/>
    </source>
</evidence>
<organism evidence="12 13">
    <name type="scientific">Aspergillus awamori</name>
    <name type="common">Black koji mold</name>
    <dbReference type="NCBI Taxonomy" id="105351"/>
    <lineage>
        <taxon>Eukaryota</taxon>
        <taxon>Fungi</taxon>
        <taxon>Dikarya</taxon>
        <taxon>Ascomycota</taxon>
        <taxon>Pezizomycotina</taxon>
        <taxon>Eurotiomycetes</taxon>
        <taxon>Eurotiomycetidae</taxon>
        <taxon>Eurotiales</taxon>
        <taxon>Aspergillaceae</taxon>
        <taxon>Aspergillus</taxon>
    </lineage>
</organism>
<proteinExistence type="inferred from homology"/>
<dbReference type="GO" id="GO:0005743">
    <property type="term" value="C:mitochondrial inner membrane"/>
    <property type="evidence" value="ECO:0007669"/>
    <property type="project" value="UniProtKB-SubCell"/>
</dbReference>
<evidence type="ECO:0000256" key="11">
    <source>
        <dbReference type="SAM" id="MobiDB-lite"/>
    </source>
</evidence>
<gene>
    <name evidence="12" type="ORF">AAWM_06819</name>
</gene>
<evidence type="ECO:0000256" key="3">
    <source>
        <dbReference type="ARBA" id="ARBA00022617"/>
    </source>
</evidence>
<comment type="function">
    <text evidence="10">Lyase that catalyzes the covalent linking of the heme group to the cytochrome C apoprotein to produce the mature functional cytochrome.</text>
</comment>
<comment type="caution">
    <text evidence="12">The sequence shown here is derived from an EMBL/GenBank/DDBJ whole genome shotgun (WGS) entry which is preliminary data.</text>
</comment>
<sequence length="375" mass="40264">MRREDRKKRSGAKLKTSDEKAGDFLVGKVRGFCCRVPEAVSGQNLSAFPFDPIDLQSNLIIPSIPLAPSVAAESPFVSPSRSSPRTMGAGASTPSPEPPAAGVCPVDHKTREAWLQQHQASGGAAPPHPLPSEDGQHSKGKSQRPLSTDREVSSIPRAIDTTSQPSNADSSNAPASPYAATAASHGTPSNAEAETGHDPNTGNWIYPSERQFFEALVRKGNTPSSTTSASELATTVASIIPIHNAVNERAWQQILQWESRAPMSDPGSKKCGGPKLYAFRGLGVDPQFLSPRARINNLMGYQLPFDRHDWVVERCGGERIEYVIDFYQGKSSGANNAPGLAANAGPGKLSFYLDVRPKLNTVEGCRMRFSKFMGL</sequence>
<comment type="catalytic activity">
    <reaction evidence="10">
        <text>holo-[cytochrome c] = apo-[cytochrome c] + heme b</text>
        <dbReference type="Rhea" id="RHEA:22648"/>
        <dbReference type="Rhea" id="RHEA-COMP:10725"/>
        <dbReference type="Rhea" id="RHEA-COMP:10726"/>
        <dbReference type="ChEBI" id="CHEBI:29950"/>
        <dbReference type="ChEBI" id="CHEBI:60344"/>
        <dbReference type="ChEBI" id="CHEBI:83739"/>
        <dbReference type="EC" id="4.4.1.17"/>
    </reaction>
</comment>
<evidence type="ECO:0000256" key="6">
    <source>
        <dbReference type="ARBA" id="ARBA00023004"/>
    </source>
</evidence>
<keyword evidence="4 10" id="KW-0479">Metal-binding</keyword>
<evidence type="ECO:0000256" key="7">
    <source>
        <dbReference type="ARBA" id="ARBA00023128"/>
    </source>
</evidence>